<organism evidence="1 2">
    <name type="scientific">Cylindrobasidium torrendii FP15055 ss-10</name>
    <dbReference type="NCBI Taxonomy" id="1314674"/>
    <lineage>
        <taxon>Eukaryota</taxon>
        <taxon>Fungi</taxon>
        <taxon>Dikarya</taxon>
        <taxon>Basidiomycota</taxon>
        <taxon>Agaricomycotina</taxon>
        <taxon>Agaricomycetes</taxon>
        <taxon>Agaricomycetidae</taxon>
        <taxon>Agaricales</taxon>
        <taxon>Marasmiineae</taxon>
        <taxon>Physalacriaceae</taxon>
        <taxon>Cylindrobasidium</taxon>
    </lineage>
</organism>
<gene>
    <name evidence="1" type="ORF">CYLTODRAFT_490452</name>
</gene>
<proteinExistence type="predicted"/>
<keyword evidence="2" id="KW-1185">Reference proteome</keyword>
<accession>A0A0D7BDG5</accession>
<dbReference type="Gene3D" id="3.10.450.50">
    <property type="match status" value="1"/>
</dbReference>
<dbReference type="InterPro" id="IPR032710">
    <property type="entry name" value="NTF2-like_dom_sf"/>
</dbReference>
<dbReference type="STRING" id="1314674.A0A0D7BDG5"/>
<dbReference type="Proteomes" id="UP000054007">
    <property type="component" value="Unassembled WGS sequence"/>
</dbReference>
<evidence type="ECO:0000313" key="1">
    <source>
        <dbReference type="EMBL" id="KIY67616.1"/>
    </source>
</evidence>
<reference evidence="1 2" key="1">
    <citation type="journal article" date="2015" name="Fungal Genet. Biol.">
        <title>Evolution of novel wood decay mechanisms in Agaricales revealed by the genome sequences of Fistulina hepatica and Cylindrobasidium torrendii.</title>
        <authorList>
            <person name="Floudas D."/>
            <person name="Held B.W."/>
            <person name="Riley R."/>
            <person name="Nagy L.G."/>
            <person name="Koehler G."/>
            <person name="Ransdell A.S."/>
            <person name="Younus H."/>
            <person name="Chow J."/>
            <person name="Chiniquy J."/>
            <person name="Lipzen A."/>
            <person name="Tritt A."/>
            <person name="Sun H."/>
            <person name="Haridas S."/>
            <person name="LaButti K."/>
            <person name="Ohm R.A."/>
            <person name="Kues U."/>
            <person name="Blanchette R.A."/>
            <person name="Grigoriev I.V."/>
            <person name="Minto R.E."/>
            <person name="Hibbett D.S."/>
        </authorList>
    </citation>
    <scope>NUCLEOTIDE SEQUENCE [LARGE SCALE GENOMIC DNA]</scope>
    <source>
        <strain evidence="1 2">FP15055 ss-10</strain>
    </source>
</reference>
<name>A0A0D7BDG5_9AGAR</name>
<dbReference type="EMBL" id="KN880521">
    <property type="protein sequence ID" value="KIY67616.1"/>
    <property type="molecule type" value="Genomic_DNA"/>
</dbReference>
<sequence>MSANVAPAGSSPAVRAFYAAIADMESGADTFVNNFTADFKWVALPTSLGLGTRSREELAGLLAARKATFEKPITMTVHKVFETTEAVPTVIAQAESNGKSAAGTVWHNEYVFIAEFEPIEGDALPKITKLTEFMDGVSVLAFRKKEAEAKSA</sequence>
<evidence type="ECO:0008006" key="3">
    <source>
        <dbReference type="Google" id="ProtNLM"/>
    </source>
</evidence>
<dbReference type="AlphaFoldDB" id="A0A0D7BDG5"/>
<dbReference type="OrthoDB" id="3758478at2759"/>
<evidence type="ECO:0000313" key="2">
    <source>
        <dbReference type="Proteomes" id="UP000054007"/>
    </source>
</evidence>
<dbReference type="SUPFAM" id="SSF54427">
    <property type="entry name" value="NTF2-like"/>
    <property type="match status" value="1"/>
</dbReference>
<protein>
    <recommendedName>
        <fullName evidence="3">SnoaL-like domain-containing protein</fullName>
    </recommendedName>
</protein>